<evidence type="ECO:0000313" key="5">
    <source>
        <dbReference type="Proteomes" id="UP000245657"/>
    </source>
</evidence>
<gene>
    <name evidence="4" type="ORF">DK846_08740</name>
</gene>
<dbReference type="InterPro" id="IPR013783">
    <property type="entry name" value="Ig-like_fold"/>
</dbReference>
<dbReference type="PROSITE" id="PS50093">
    <property type="entry name" value="PKD"/>
    <property type="match status" value="1"/>
</dbReference>
<keyword evidence="2" id="KW-1133">Transmembrane helix</keyword>
<keyword evidence="2" id="KW-0812">Transmembrane</keyword>
<keyword evidence="5" id="KW-1185">Reference proteome</keyword>
<evidence type="ECO:0000259" key="3">
    <source>
        <dbReference type="PROSITE" id="PS50093"/>
    </source>
</evidence>
<name>A0A2V2N2W2_9EURY</name>
<comment type="caution">
    <text evidence="4">The sequence shown here is derived from an EMBL/GenBank/DDBJ whole genome shotgun (WGS) entry which is preliminary data.</text>
</comment>
<feature type="compositionally biased region" description="Acidic residues" evidence="1">
    <location>
        <begin position="33"/>
        <end position="51"/>
    </location>
</feature>
<dbReference type="OrthoDB" id="117539at2157"/>
<dbReference type="Proteomes" id="UP000245657">
    <property type="component" value="Unassembled WGS sequence"/>
</dbReference>
<dbReference type="Pfam" id="PF18911">
    <property type="entry name" value="PKD_4"/>
    <property type="match status" value="1"/>
</dbReference>
<dbReference type="SUPFAM" id="SSF49299">
    <property type="entry name" value="PKD domain"/>
    <property type="match status" value="1"/>
</dbReference>
<dbReference type="InterPro" id="IPR022409">
    <property type="entry name" value="PKD/Chitinase_dom"/>
</dbReference>
<dbReference type="RefSeq" id="WP_109968556.1">
    <property type="nucleotide sequence ID" value="NZ_CP176093.1"/>
</dbReference>
<evidence type="ECO:0000313" key="4">
    <source>
        <dbReference type="EMBL" id="PWR72066.1"/>
    </source>
</evidence>
<dbReference type="AlphaFoldDB" id="A0A2V2N2W2"/>
<dbReference type="EMBL" id="QGMY01000007">
    <property type="protein sequence ID" value="PWR72066.1"/>
    <property type="molecule type" value="Genomic_DNA"/>
</dbReference>
<feature type="domain" description="PKD" evidence="3">
    <location>
        <begin position="259"/>
        <end position="320"/>
    </location>
</feature>
<evidence type="ECO:0000256" key="2">
    <source>
        <dbReference type="SAM" id="Phobius"/>
    </source>
</evidence>
<dbReference type="GeneID" id="97548066"/>
<keyword evidence="2" id="KW-0472">Membrane</keyword>
<proteinExistence type="predicted"/>
<feature type="region of interest" description="Disordered" evidence="1">
    <location>
        <begin position="200"/>
        <end position="243"/>
    </location>
</feature>
<dbReference type="InterPro" id="IPR000601">
    <property type="entry name" value="PKD_dom"/>
</dbReference>
<feature type="region of interest" description="Disordered" evidence="1">
    <location>
        <begin position="1"/>
        <end position="68"/>
    </location>
</feature>
<feature type="compositionally biased region" description="Basic and acidic residues" evidence="1">
    <location>
        <begin position="52"/>
        <end position="68"/>
    </location>
</feature>
<dbReference type="Gene3D" id="2.60.40.10">
    <property type="entry name" value="Immunoglobulins"/>
    <property type="match status" value="1"/>
</dbReference>
<feature type="compositionally biased region" description="Acidic residues" evidence="1">
    <location>
        <begin position="1"/>
        <end position="18"/>
    </location>
</feature>
<sequence length="513" mass="54676">MNEEEDDMLELLDDEELIAESAQDQAQKHTEESTDDSFDDELELDDTEEEPAIDKNVQEQVKEPEPAKEKEGLEIDIRYLIVAAVAIAAILVAAILFVLPAFSDKAPDVIINPSQTGEDLFLYHAGGAPLSEEFLTVQVNGAAASSDKYMLMGGGSWPWSSGTVLRVDTSGYTKPAVVTLLYKPKSTEYTVYTTTVQPVSTPTPLPMITPDQQAPPQNTSPVTPPPASQQPASPEVPLQPVPQTPAQTQVPIVAPVTMGGVSMDVQPVSGAAPLTVQCNDLSTGCIRNRVWNFGDGTTTMKRSPTHVYPFPGAYNISLDVRFCDPEDDSVPQTRQVTVAPSLRQDTIIQGTGKAQISADAKLFFTVKGPGTNIRIAGRDHYLNAGDHVELILGSGGNGDLTVVSNAVLNCNYGNVTMVVNGEEVETGTVSVINIDQYLQFETADLTIKAIAGRDGAKGLVGGQPVVNAAPGQQIIFSNVGLDSYGKLLFSVQDAAGFTFRGGVGSYEVSTLSM</sequence>
<feature type="transmembrane region" description="Helical" evidence="2">
    <location>
        <begin position="79"/>
        <end position="102"/>
    </location>
</feature>
<organism evidence="4 5">
    <name type="scientific">Methanospirillum lacunae</name>
    <dbReference type="NCBI Taxonomy" id="668570"/>
    <lineage>
        <taxon>Archaea</taxon>
        <taxon>Methanobacteriati</taxon>
        <taxon>Methanobacteriota</taxon>
        <taxon>Stenosarchaea group</taxon>
        <taxon>Methanomicrobia</taxon>
        <taxon>Methanomicrobiales</taxon>
        <taxon>Methanospirillaceae</taxon>
        <taxon>Methanospirillum</taxon>
    </lineage>
</organism>
<dbReference type="InterPro" id="IPR035986">
    <property type="entry name" value="PKD_dom_sf"/>
</dbReference>
<evidence type="ECO:0000256" key="1">
    <source>
        <dbReference type="SAM" id="MobiDB-lite"/>
    </source>
</evidence>
<dbReference type="CDD" id="cd00146">
    <property type="entry name" value="PKD"/>
    <property type="match status" value="1"/>
</dbReference>
<reference evidence="4 5" key="1">
    <citation type="submission" date="2018-05" db="EMBL/GenBank/DDBJ databases">
        <title>Draft genome of Methanospirillum lacunae Ki8-1.</title>
        <authorList>
            <person name="Dueholm M.S."/>
            <person name="Nielsen P.H."/>
            <person name="Bakmann L.F."/>
            <person name="Otzen D.E."/>
        </authorList>
    </citation>
    <scope>NUCLEOTIDE SEQUENCE [LARGE SCALE GENOMIC DNA]</scope>
    <source>
        <strain evidence="4 5">Ki8-1</strain>
    </source>
</reference>
<accession>A0A2V2N2W2</accession>
<dbReference type="SMART" id="SM00089">
    <property type="entry name" value="PKD"/>
    <property type="match status" value="1"/>
</dbReference>
<protein>
    <recommendedName>
        <fullName evidence="3">PKD domain-containing protein</fullName>
    </recommendedName>
</protein>